<keyword evidence="1" id="KW-0812">Transmembrane</keyword>
<protein>
    <recommendedName>
        <fullName evidence="4">Zinc-ribbon domain-containing protein</fullName>
    </recommendedName>
</protein>
<dbReference type="AlphaFoldDB" id="A0A1P8F989"/>
<dbReference type="Proteomes" id="UP000185934">
    <property type="component" value="Chromosome"/>
</dbReference>
<feature type="transmembrane region" description="Helical" evidence="1">
    <location>
        <begin position="28"/>
        <end position="50"/>
    </location>
</feature>
<evidence type="ECO:0000256" key="1">
    <source>
        <dbReference type="SAM" id="Phobius"/>
    </source>
</evidence>
<feature type="transmembrane region" description="Helical" evidence="1">
    <location>
        <begin position="92"/>
        <end position="113"/>
    </location>
</feature>
<dbReference type="EMBL" id="CP018258">
    <property type="protein sequence ID" value="APV45005.1"/>
    <property type="molecule type" value="Genomic_DNA"/>
</dbReference>
<sequence length="173" mass="19902">MWLITGFILNLLIVGLFSEKMTKRGLDFFPSYWVIGIVLGSIILYIYIWITTKRTPIEWYEFLLGLVGSILMVLTFQNFLGSMAEMEIETASMFLLITGLPSVVLLVLTGILVDRNEYKQSQNLIRQQTTITQEPIRSYASQFCARCGEKFRSDSKYCWKCGSERKLVTVINI</sequence>
<evidence type="ECO:0000313" key="2">
    <source>
        <dbReference type="EMBL" id="APV45005.1"/>
    </source>
</evidence>
<gene>
    <name evidence="2" type="ORF">Dform_01685</name>
</gene>
<accession>A0A1P8F989</accession>
<evidence type="ECO:0008006" key="4">
    <source>
        <dbReference type="Google" id="ProtNLM"/>
    </source>
</evidence>
<keyword evidence="1" id="KW-1133">Transmembrane helix</keyword>
<proteinExistence type="predicted"/>
<dbReference type="STRING" id="1839801.Dform_01685"/>
<keyword evidence="3" id="KW-1185">Reference proteome</keyword>
<evidence type="ECO:0000313" key="3">
    <source>
        <dbReference type="Proteomes" id="UP000185934"/>
    </source>
</evidence>
<dbReference type="KEGG" id="dfo:Dform_01685"/>
<reference evidence="3" key="1">
    <citation type="submission" date="2016-11" db="EMBL/GenBank/DDBJ databases">
        <title>Dehalogenimonas formicexedens sp. nov., a chlorinated alkane respiring bacterium isolated from contaminated groundwater.</title>
        <authorList>
            <person name="Key T.A."/>
            <person name="Bowman K.S."/>
            <person name="Lee I."/>
            <person name="Chun J."/>
            <person name="Albuquerque L."/>
            <person name="da Costa M.S."/>
            <person name="Rainey F.A."/>
            <person name="Moe W.M."/>
        </authorList>
    </citation>
    <scope>NUCLEOTIDE SEQUENCE [LARGE SCALE GENOMIC DNA]</scope>
    <source>
        <strain evidence="3">NSZ-14</strain>
    </source>
</reference>
<keyword evidence="1" id="KW-0472">Membrane</keyword>
<feature type="transmembrane region" description="Helical" evidence="1">
    <location>
        <begin position="62"/>
        <end position="80"/>
    </location>
</feature>
<name>A0A1P8F989_9CHLR</name>
<organism evidence="2 3">
    <name type="scientific">Dehalogenimonas formicexedens</name>
    <dbReference type="NCBI Taxonomy" id="1839801"/>
    <lineage>
        <taxon>Bacteria</taxon>
        <taxon>Bacillati</taxon>
        <taxon>Chloroflexota</taxon>
        <taxon>Dehalococcoidia</taxon>
        <taxon>Dehalococcoidales</taxon>
        <taxon>Dehalococcoidaceae</taxon>
        <taxon>Dehalogenimonas</taxon>
    </lineage>
</organism>